<name>A0ABW5FUU5_9PSEU</name>
<organism evidence="1 2">
    <name type="scientific">Amycolatopsis pigmentata</name>
    <dbReference type="NCBI Taxonomy" id="450801"/>
    <lineage>
        <taxon>Bacteria</taxon>
        <taxon>Bacillati</taxon>
        <taxon>Actinomycetota</taxon>
        <taxon>Actinomycetes</taxon>
        <taxon>Pseudonocardiales</taxon>
        <taxon>Pseudonocardiaceae</taxon>
        <taxon>Amycolatopsis</taxon>
    </lineage>
</organism>
<dbReference type="RefSeq" id="WP_378266178.1">
    <property type="nucleotide sequence ID" value="NZ_JBHUKR010000007.1"/>
</dbReference>
<reference evidence="2" key="1">
    <citation type="journal article" date="2019" name="Int. J. Syst. Evol. Microbiol.">
        <title>The Global Catalogue of Microorganisms (GCM) 10K type strain sequencing project: providing services to taxonomists for standard genome sequencing and annotation.</title>
        <authorList>
            <consortium name="The Broad Institute Genomics Platform"/>
            <consortium name="The Broad Institute Genome Sequencing Center for Infectious Disease"/>
            <person name="Wu L."/>
            <person name="Ma J."/>
        </authorList>
    </citation>
    <scope>NUCLEOTIDE SEQUENCE [LARGE SCALE GENOMIC DNA]</scope>
    <source>
        <strain evidence="2">CGMCC 4.7645</strain>
    </source>
</reference>
<evidence type="ECO:0000313" key="2">
    <source>
        <dbReference type="Proteomes" id="UP001597417"/>
    </source>
</evidence>
<accession>A0ABW5FUU5</accession>
<sequence>MADRSTQAPLVIAHGTAGLRTGVTDGFGFGVVAGGFEEVAGGWDDVSGGGVLVVGGGVLLDSVVLGGTGSGAVAAVFVVPGEHAATNAVTASPPSDAKILFTRFSPEIRCGPATTETCRICARISPGDHVFVSCGFE</sequence>
<evidence type="ECO:0000313" key="1">
    <source>
        <dbReference type="EMBL" id="MFD2418227.1"/>
    </source>
</evidence>
<protein>
    <submittedName>
        <fullName evidence="1">Uncharacterized protein</fullName>
    </submittedName>
</protein>
<comment type="caution">
    <text evidence="1">The sequence shown here is derived from an EMBL/GenBank/DDBJ whole genome shotgun (WGS) entry which is preliminary data.</text>
</comment>
<keyword evidence="2" id="KW-1185">Reference proteome</keyword>
<gene>
    <name evidence="1" type="ORF">ACFSXZ_18035</name>
</gene>
<dbReference type="Proteomes" id="UP001597417">
    <property type="component" value="Unassembled WGS sequence"/>
</dbReference>
<proteinExistence type="predicted"/>
<dbReference type="EMBL" id="JBHUKR010000007">
    <property type="protein sequence ID" value="MFD2418227.1"/>
    <property type="molecule type" value="Genomic_DNA"/>
</dbReference>